<evidence type="ECO:0000313" key="3">
    <source>
        <dbReference type="EMBL" id="TDX37801.1"/>
    </source>
</evidence>
<dbReference type="SUPFAM" id="SSF53756">
    <property type="entry name" value="UDP-Glycosyltransferase/glycogen phosphorylase"/>
    <property type="match status" value="1"/>
</dbReference>
<sequence>MKIALIHKKYTTHGGTERYMVGLSKFLVKKGHEVHVITGNIDESSKSEGITYHLVPAWGKHLGIDKHIFAQSAKREVKKHNFDIIQSFSRLGFGDVIRIGGGCHQVFLDKYLSSLENPLYKFKKKLEYKLSLQDFFTRYYEAEDFKKGNYKKIVAVSQMVKDDIIKIYDVPENDIIVNHNGVDIEKFNPNNKNKFSQEIRNKHDLSENDYVLLFLGTGFKRKGLKYVLESLKNTKSAKLLIVGKGDIDKFKSKAEELSVLDRCRFIGPVREVEKYYAAADVFVFPSIYDPCANVTLEAMASGLPVITTVDNGASGVIENKKNGYILDRPDNIKKMVEYIKRLEDTDLRESFSENASHKMQKHGKKDNYQKMLDIYIKIF</sequence>
<dbReference type="CDD" id="cd03801">
    <property type="entry name" value="GT4_PimA-like"/>
    <property type="match status" value="1"/>
</dbReference>
<evidence type="ECO:0000313" key="4">
    <source>
        <dbReference type="Proteomes" id="UP000295472"/>
    </source>
</evidence>
<dbReference type="Pfam" id="PF00534">
    <property type="entry name" value="Glycos_transf_1"/>
    <property type="match status" value="1"/>
</dbReference>
<dbReference type="GeneID" id="57013736"/>
<dbReference type="RefSeq" id="WP_133505515.1">
    <property type="nucleotide sequence ID" value="NZ_SNXF01000005.1"/>
</dbReference>
<proteinExistence type="predicted"/>
<feature type="domain" description="Glycosyl transferase family 1" evidence="1">
    <location>
        <begin position="197"/>
        <end position="356"/>
    </location>
</feature>
<dbReference type="AlphaFoldDB" id="A0A4R8G4Y0"/>
<dbReference type="InterPro" id="IPR001296">
    <property type="entry name" value="Glyco_trans_1"/>
</dbReference>
<comment type="caution">
    <text evidence="3">The sequence shown here is derived from an EMBL/GenBank/DDBJ whole genome shotgun (WGS) entry which is preliminary data.</text>
</comment>
<accession>A0A4R8G4Y0</accession>
<reference evidence="3 4" key="1">
    <citation type="submission" date="2019-03" db="EMBL/GenBank/DDBJ databases">
        <title>Subsurface microbial communities from deep shales in Ohio and West Virginia, USA.</title>
        <authorList>
            <person name="Wrighton K."/>
        </authorList>
    </citation>
    <scope>NUCLEOTIDE SEQUENCE [LARGE SCALE GENOMIC DNA]</scope>
    <source>
        <strain evidence="3 4">DSMZ 11287</strain>
    </source>
</reference>
<protein>
    <submittedName>
        <fullName evidence="3">UDP-glucose:(Heptosyl)LPS alpha-1,3-glucosyltransferase</fullName>
    </submittedName>
</protein>
<dbReference type="PANTHER" id="PTHR12526">
    <property type="entry name" value="GLYCOSYLTRANSFERASE"/>
    <property type="match status" value="1"/>
</dbReference>
<evidence type="ECO:0000259" key="2">
    <source>
        <dbReference type="Pfam" id="PF13439"/>
    </source>
</evidence>
<dbReference type="GO" id="GO:0016757">
    <property type="term" value="F:glycosyltransferase activity"/>
    <property type="evidence" value="ECO:0007669"/>
    <property type="project" value="InterPro"/>
</dbReference>
<evidence type="ECO:0000259" key="1">
    <source>
        <dbReference type="Pfam" id="PF00534"/>
    </source>
</evidence>
<gene>
    <name evidence="3" type="ORF">C7954_13810</name>
</gene>
<dbReference type="Pfam" id="PF13439">
    <property type="entry name" value="Glyco_transf_4"/>
    <property type="match status" value="1"/>
</dbReference>
<dbReference type="Proteomes" id="UP000295472">
    <property type="component" value="Unassembled WGS sequence"/>
</dbReference>
<feature type="domain" description="Glycosyltransferase subfamily 4-like N-terminal" evidence="2">
    <location>
        <begin position="14"/>
        <end position="185"/>
    </location>
</feature>
<organism evidence="3 4">
    <name type="scientific">Halanaerobium congolense</name>
    <dbReference type="NCBI Taxonomy" id="54121"/>
    <lineage>
        <taxon>Bacteria</taxon>
        <taxon>Bacillati</taxon>
        <taxon>Bacillota</taxon>
        <taxon>Clostridia</taxon>
        <taxon>Halanaerobiales</taxon>
        <taxon>Halanaerobiaceae</taxon>
        <taxon>Halanaerobium</taxon>
    </lineage>
</organism>
<dbReference type="InterPro" id="IPR028098">
    <property type="entry name" value="Glyco_trans_4-like_N"/>
</dbReference>
<dbReference type="EMBL" id="SOEF01000038">
    <property type="protein sequence ID" value="TDX37801.1"/>
    <property type="molecule type" value="Genomic_DNA"/>
</dbReference>
<dbReference type="PANTHER" id="PTHR12526:SF623">
    <property type="entry name" value="WABG"/>
    <property type="match status" value="1"/>
</dbReference>
<name>A0A4R8G4Y0_9FIRM</name>
<keyword evidence="3" id="KW-0808">Transferase</keyword>
<dbReference type="Gene3D" id="3.40.50.2000">
    <property type="entry name" value="Glycogen Phosphorylase B"/>
    <property type="match status" value="2"/>
</dbReference>